<dbReference type="EMBL" id="KI669566">
    <property type="protein sequence ID" value="ETN18800.1"/>
    <property type="molecule type" value="Genomic_DNA"/>
</dbReference>
<feature type="region of interest" description="Disordered" evidence="1">
    <location>
        <begin position="47"/>
        <end position="84"/>
    </location>
</feature>
<protein>
    <recommendedName>
        <fullName evidence="4">Prolyl 4-hydroxylase alpha subunit Fe(2+) 2OG dioxygenase domain-containing protein</fullName>
    </recommendedName>
</protein>
<dbReference type="GeneID" id="20190197"/>
<dbReference type="PANTHER" id="PTHR33099">
    <property type="entry name" value="FE2OG DIOXYGENASE DOMAIN-CONTAINING PROTEIN"/>
    <property type="match status" value="1"/>
</dbReference>
<dbReference type="RefSeq" id="XP_008896660.1">
    <property type="nucleotide sequence ID" value="XM_008898412.1"/>
</dbReference>
<dbReference type="OMA" id="TKICSNV"/>
<reference evidence="3" key="1">
    <citation type="submission" date="2011-12" db="EMBL/GenBank/DDBJ databases">
        <authorList>
            <consortium name="The Broad Institute Genome Sequencing Platform"/>
            <person name="Russ C."/>
            <person name="Tyler B."/>
            <person name="Panabieres F."/>
            <person name="Shan W."/>
            <person name="Tripathy S."/>
            <person name="Grunwald N."/>
            <person name="Machado M."/>
            <person name="Young S.K."/>
            <person name="Zeng Q."/>
            <person name="Gargeya S."/>
            <person name="Fitzgerald M."/>
            <person name="Haas B."/>
            <person name="Abouelleil A."/>
            <person name="Alvarado L."/>
            <person name="Arachchi H.M."/>
            <person name="Berlin A."/>
            <person name="Chapman S.B."/>
            <person name="Gearin G."/>
            <person name="Goldberg J."/>
            <person name="Griggs A."/>
            <person name="Gujja S."/>
            <person name="Hansen M."/>
            <person name="Heiman D."/>
            <person name="Howarth C."/>
            <person name="Larimer J."/>
            <person name="Lui A."/>
            <person name="MacDonald P.J.P."/>
            <person name="McCowen C."/>
            <person name="Montmayeur A."/>
            <person name="Murphy C."/>
            <person name="Neiman D."/>
            <person name="Pearson M."/>
            <person name="Priest M."/>
            <person name="Roberts A."/>
            <person name="Saif S."/>
            <person name="Shea T."/>
            <person name="Sisk P."/>
            <person name="Stolte C."/>
            <person name="Sykes S."/>
            <person name="Wortman J."/>
            <person name="Nusbaum C."/>
            <person name="Birren B."/>
        </authorList>
    </citation>
    <scope>NUCLEOTIDE SEQUENCE [LARGE SCALE GENOMIC DNA]</scope>
    <source>
        <strain evidence="3">INRA-310</strain>
    </source>
</reference>
<organism evidence="2 3">
    <name type="scientific">Phytophthora nicotianae (strain INRA-310)</name>
    <name type="common">Phytophthora parasitica</name>
    <dbReference type="NCBI Taxonomy" id="761204"/>
    <lineage>
        <taxon>Eukaryota</taxon>
        <taxon>Sar</taxon>
        <taxon>Stramenopiles</taxon>
        <taxon>Oomycota</taxon>
        <taxon>Peronosporomycetes</taxon>
        <taxon>Peronosporales</taxon>
        <taxon>Peronosporaceae</taxon>
        <taxon>Phytophthora</taxon>
    </lineage>
</organism>
<evidence type="ECO:0008006" key="4">
    <source>
        <dbReference type="Google" id="ProtNLM"/>
    </source>
</evidence>
<accession>W2R2U0</accession>
<feature type="compositionally biased region" description="Acidic residues" evidence="1">
    <location>
        <begin position="68"/>
        <end position="84"/>
    </location>
</feature>
<evidence type="ECO:0000256" key="1">
    <source>
        <dbReference type="SAM" id="MobiDB-lite"/>
    </source>
</evidence>
<evidence type="ECO:0000313" key="3">
    <source>
        <dbReference type="Proteomes" id="UP000018817"/>
    </source>
</evidence>
<name>W2R2U0_PHYN3</name>
<dbReference type="Gene3D" id="2.60.120.620">
    <property type="entry name" value="q2cbj1_9rhob like domain"/>
    <property type="match status" value="1"/>
</dbReference>
<dbReference type="VEuPathDB" id="FungiDB:PPTG_21598"/>
<dbReference type="PANTHER" id="PTHR33099:SF7">
    <property type="entry name" value="MYND-TYPE DOMAIN-CONTAINING PROTEIN"/>
    <property type="match status" value="1"/>
</dbReference>
<proteinExistence type="predicted"/>
<dbReference type="AlphaFoldDB" id="W2R2U0"/>
<evidence type="ECO:0000313" key="2">
    <source>
        <dbReference type="EMBL" id="ETN18800.1"/>
    </source>
</evidence>
<gene>
    <name evidence="2" type="ORF">PPTG_21598</name>
</gene>
<reference evidence="2 3" key="2">
    <citation type="submission" date="2013-11" db="EMBL/GenBank/DDBJ databases">
        <title>The Genome Sequence of Phytophthora parasitica INRA-310.</title>
        <authorList>
            <consortium name="The Broad Institute Genomics Platform"/>
            <person name="Russ C."/>
            <person name="Tyler B."/>
            <person name="Panabieres F."/>
            <person name="Shan W."/>
            <person name="Tripathy S."/>
            <person name="Grunwald N."/>
            <person name="Machado M."/>
            <person name="Johnson C.S."/>
            <person name="Arredondo F."/>
            <person name="Hong C."/>
            <person name="Coffey M."/>
            <person name="Young S.K."/>
            <person name="Zeng Q."/>
            <person name="Gargeya S."/>
            <person name="Fitzgerald M."/>
            <person name="Abouelleil A."/>
            <person name="Alvarado L."/>
            <person name="Chapman S.B."/>
            <person name="Gainer-Dewar J."/>
            <person name="Goldberg J."/>
            <person name="Griggs A."/>
            <person name="Gujja S."/>
            <person name="Hansen M."/>
            <person name="Howarth C."/>
            <person name="Imamovic A."/>
            <person name="Ireland A."/>
            <person name="Larimer J."/>
            <person name="McCowan C."/>
            <person name="Murphy C."/>
            <person name="Pearson M."/>
            <person name="Poon T.W."/>
            <person name="Priest M."/>
            <person name="Roberts A."/>
            <person name="Saif S."/>
            <person name="Shea T."/>
            <person name="Sykes S."/>
            <person name="Wortman J."/>
            <person name="Nusbaum C."/>
            <person name="Birren B."/>
        </authorList>
    </citation>
    <scope>NUCLEOTIDE SEQUENCE [LARGE SCALE GENOMIC DNA]</scope>
    <source>
        <strain evidence="2 3">INRA-310</strain>
    </source>
</reference>
<sequence length="621" mass="68393">MYDYDAYSEPGEGDAFKAGTWPFGLSGQPRDIPVPKGAVCAQISNILGDNKNDDSNEFTARKYQKQDEDGEEDYDDDDEEERGAEEERIYSFGGQADTLPVAPGLFVDRVGCIALPLCDEQAEKLIAKCDKSLFGRKLDTMTDENVRKSWQLAPDQVAINNPLWHTGIEKLSETVASRLGYKGVPMQCKLYKMLVYGEGGHFVKHQDTEKEDGMVATLVVQLPNQESLAQMWEEYGENETEGYLGNEGASSNTTYSRYAIVAWPVANGVENTLQFISATAAIEVLQHQKSVAPDTLRVFVNAVGDKLVETQASFDRSRTYSNPVFTKICSNVKEKANLVPAYVALARKFDWSSIGQALLSSLGSKTGNSSYSFDAFGGTSDSSMVLALQIFDGLDDGLAKEALLKAAVSDAVTLRNDCLCASKALGSLWVSTIRNGNKSVVDVLAKRLKQMDPSLLGPVIDVFLQELSDVNSSDDMFAVLASIATMRIEWLKSQIQAKDKPFSWEMPHAIFPDPQIQVFLRGPEMSKTTVGVRTFGGLPAARKFAERTPQTHASFSMVPAGRGQEAFATITKTRTWFNKQQNDVVTHKSELQCLIDRFGQATAEEGPAPKRARIEVWEHRG</sequence>
<dbReference type="Proteomes" id="UP000018817">
    <property type="component" value="Unassembled WGS sequence"/>
</dbReference>